<sequence>MVSNSADKIKVVFVCLGNICRSPMAEAVFKAEIKKLGLSNRFVVDSAGTAAYHASITRRDPVLLFRSVQTCKKYGVPVCKEDYLTADYLLCMDRSNLSDLKSRAPKGSKAKILLLGSFDPEGQIIIEDPYYGGVKGFDNNYHQVVRSCNGFLEHLGMI</sequence>
<evidence type="ECO:0000313" key="2">
    <source>
        <dbReference type="Proteomes" id="UP001145114"/>
    </source>
</evidence>
<accession>A0ACC1HU86</accession>
<reference evidence="1" key="1">
    <citation type="submission" date="2022-06" db="EMBL/GenBank/DDBJ databases">
        <title>Phylogenomic reconstructions and comparative analyses of Kickxellomycotina fungi.</title>
        <authorList>
            <person name="Reynolds N.K."/>
            <person name="Stajich J.E."/>
            <person name="Barry K."/>
            <person name="Grigoriev I.V."/>
            <person name="Crous P."/>
            <person name="Smith M.E."/>
        </authorList>
    </citation>
    <scope>NUCLEOTIDE SEQUENCE</scope>
    <source>
        <strain evidence="1">RSA 2271</strain>
    </source>
</reference>
<dbReference type="Proteomes" id="UP001145114">
    <property type="component" value="Unassembled WGS sequence"/>
</dbReference>
<gene>
    <name evidence="1" type="primary">stp1</name>
    <name evidence="1" type="ORF">EV182_001238</name>
</gene>
<dbReference type="EMBL" id="JAMZIH010000157">
    <property type="protein sequence ID" value="KAJ1679832.1"/>
    <property type="molecule type" value="Genomic_DNA"/>
</dbReference>
<organism evidence="1 2">
    <name type="scientific">Spiromyces aspiralis</name>
    <dbReference type="NCBI Taxonomy" id="68401"/>
    <lineage>
        <taxon>Eukaryota</taxon>
        <taxon>Fungi</taxon>
        <taxon>Fungi incertae sedis</taxon>
        <taxon>Zoopagomycota</taxon>
        <taxon>Kickxellomycotina</taxon>
        <taxon>Kickxellomycetes</taxon>
        <taxon>Kickxellales</taxon>
        <taxon>Kickxellaceae</taxon>
        <taxon>Spiromyces</taxon>
    </lineage>
</organism>
<protein>
    <submittedName>
        <fullName evidence="1">Low molecular weight phosphotyrosine protein phosphatase</fullName>
    </submittedName>
</protein>
<comment type="caution">
    <text evidence="1">The sequence shown here is derived from an EMBL/GenBank/DDBJ whole genome shotgun (WGS) entry which is preliminary data.</text>
</comment>
<keyword evidence="2" id="KW-1185">Reference proteome</keyword>
<evidence type="ECO:0000313" key="1">
    <source>
        <dbReference type="EMBL" id="KAJ1679832.1"/>
    </source>
</evidence>
<name>A0ACC1HU86_9FUNG</name>
<proteinExistence type="predicted"/>